<dbReference type="InParanoid" id="A0A369IXQ3"/>
<comment type="caution">
    <text evidence="1">The sequence shown here is derived from an EMBL/GenBank/DDBJ whole genome shotgun (WGS) entry which is preliminary data.</text>
</comment>
<name>A0A369IXQ3_HYPMA</name>
<evidence type="ECO:0008006" key="3">
    <source>
        <dbReference type="Google" id="ProtNLM"/>
    </source>
</evidence>
<gene>
    <name evidence="1" type="ORF">Hypma_016314</name>
</gene>
<dbReference type="Proteomes" id="UP000076154">
    <property type="component" value="Unassembled WGS sequence"/>
</dbReference>
<keyword evidence="2" id="KW-1185">Reference proteome</keyword>
<dbReference type="STRING" id="39966.A0A369IXQ3"/>
<reference evidence="1" key="1">
    <citation type="submission" date="2018-04" db="EMBL/GenBank/DDBJ databases">
        <title>Whole genome sequencing of Hypsizygus marmoreus.</title>
        <authorList>
            <person name="Choi I.-G."/>
            <person name="Min B."/>
            <person name="Kim J.-G."/>
            <person name="Kim S."/>
            <person name="Oh Y.-L."/>
            <person name="Kong W.-S."/>
            <person name="Park H."/>
            <person name="Jeong J."/>
            <person name="Song E.-S."/>
        </authorList>
    </citation>
    <scope>NUCLEOTIDE SEQUENCE [LARGE SCALE GENOMIC DNA]</scope>
    <source>
        <strain evidence="1">51987-8</strain>
    </source>
</reference>
<proteinExistence type="predicted"/>
<dbReference type="EMBL" id="LUEZ02000096">
    <property type="protein sequence ID" value="RDB14571.1"/>
    <property type="molecule type" value="Genomic_DNA"/>
</dbReference>
<evidence type="ECO:0000313" key="2">
    <source>
        <dbReference type="Proteomes" id="UP000076154"/>
    </source>
</evidence>
<organism evidence="1 2">
    <name type="scientific">Hypsizygus marmoreus</name>
    <name type="common">White beech mushroom</name>
    <name type="synonym">Agaricus marmoreus</name>
    <dbReference type="NCBI Taxonomy" id="39966"/>
    <lineage>
        <taxon>Eukaryota</taxon>
        <taxon>Fungi</taxon>
        <taxon>Dikarya</taxon>
        <taxon>Basidiomycota</taxon>
        <taxon>Agaricomycotina</taxon>
        <taxon>Agaricomycetes</taxon>
        <taxon>Agaricomycetidae</taxon>
        <taxon>Agaricales</taxon>
        <taxon>Tricholomatineae</taxon>
        <taxon>Lyophyllaceae</taxon>
        <taxon>Hypsizygus</taxon>
    </lineage>
</organism>
<sequence>MQLRNSLPLDDYIIGRLLTFLPSFSELSAMILASKSFYAVFEAHPNSVIRAVAYNAVGPALPQALRVLRSHPPDDENSTQQWSEADPLSPITSHEICELIANAGVVEGLEDLISSRHKDRKYQTSQLNPTESFKFCRAVYRWMLFSTVFPLHILELYVEPIEEDVEEIRLARKVFLSQFSDCELLELYSVAFCMRDIAEWAAAADSTNLFNSLSDIGDLAHASGPAKLLGAYLSGCSYSLRDLLGDDSFEDYEESPLIQGYILWPLREILEHRNAKQIDENETHLLSILDNIHHQAKDPCTFCDNECGFDLWNETNWEYLRGVIPLESLSRLLIGQLSSNVIESERFRILVSNPTFTYTTFLRELHQERYHGQGWRRRDWLCKHCIVQLFRSYTWAWLLRQNKKKGIEIPEDCVYGYACKAQDNKIHAETFNHLCTTKLSS</sequence>
<dbReference type="OrthoDB" id="2745518at2759"/>
<evidence type="ECO:0000313" key="1">
    <source>
        <dbReference type="EMBL" id="RDB14571.1"/>
    </source>
</evidence>
<protein>
    <recommendedName>
        <fullName evidence="3">Aprataxin and PNK-like factor PBZ domain-containing protein</fullName>
    </recommendedName>
</protein>
<accession>A0A369IXQ3</accession>
<dbReference type="AlphaFoldDB" id="A0A369IXQ3"/>